<dbReference type="SUPFAM" id="SSF53623">
    <property type="entry name" value="MurD-like peptide ligases, catalytic domain"/>
    <property type="match status" value="1"/>
</dbReference>
<organism evidence="8 9">
    <name type="scientific">[Candida] railenensis</name>
    <dbReference type="NCBI Taxonomy" id="45579"/>
    <lineage>
        <taxon>Eukaryota</taxon>
        <taxon>Fungi</taxon>
        <taxon>Dikarya</taxon>
        <taxon>Ascomycota</taxon>
        <taxon>Saccharomycotina</taxon>
        <taxon>Pichiomycetes</taxon>
        <taxon>Debaryomycetaceae</taxon>
        <taxon>Kurtzmaniella</taxon>
    </lineage>
</organism>
<dbReference type="InterPro" id="IPR036565">
    <property type="entry name" value="Mur-like_cat_sf"/>
</dbReference>
<keyword evidence="3" id="KW-0479">Metal-binding</keyword>
<protein>
    <recommendedName>
        <fullName evidence="7">Dihydrofolate synthetase</fullName>
        <ecNumber evidence="7">6.3.2.12</ecNumber>
    </recommendedName>
</protein>
<dbReference type="OrthoDB" id="5212574at2759"/>
<dbReference type="NCBIfam" id="TIGR01499">
    <property type="entry name" value="folC"/>
    <property type="match status" value="1"/>
</dbReference>
<evidence type="ECO:0000256" key="6">
    <source>
        <dbReference type="ARBA" id="ARBA00022842"/>
    </source>
</evidence>
<dbReference type="InterPro" id="IPR018109">
    <property type="entry name" value="Folylpolyglutamate_synth_CS"/>
</dbReference>
<dbReference type="GO" id="GO:0004326">
    <property type="term" value="F:tetrahydrofolylpolyglutamate synthase activity"/>
    <property type="evidence" value="ECO:0007669"/>
    <property type="project" value="InterPro"/>
</dbReference>
<dbReference type="GO" id="GO:0005829">
    <property type="term" value="C:cytosol"/>
    <property type="evidence" value="ECO:0007669"/>
    <property type="project" value="TreeGrafter"/>
</dbReference>
<evidence type="ECO:0000256" key="1">
    <source>
        <dbReference type="ARBA" id="ARBA00008276"/>
    </source>
</evidence>
<dbReference type="GO" id="GO:0006730">
    <property type="term" value="P:one-carbon metabolic process"/>
    <property type="evidence" value="ECO:0007669"/>
    <property type="project" value="UniProtKB-KW"/>
</dbReference>
<keyword evidence="2 7" id="KW-0436">Ligase</keyword>
<dbReference type="Proteomes" id="UP000837801">
    <property type="component" value="Unassembled WGS sequence"/>
</dbReference>
<evidence type="ECO:0000313" key="9">
    <source>
        <dbReference type="Proteomes" id="UP000837801"/>
    </source>
</evidence>
<dbReference type="Gene3D" id="3.40.1190.10">
    <property type="entry name" value="Mur-like, catalytic domain"/>
    <property type="match status" value="1"/>
</dbReference>
<dbReference type="InterPro" id="IPR001645">
    <property type="entry name" value="Folylpolyglutamate_synth"/>
</dbReference>
<dbReference type="GO" id="GO:0008841">
    <property type="term" value="F:dihydrofolate synthase activity"/>
    <property type="evidence" value="ECO:0007669"/>
    <property type="project" value="UniProtKB-EC"/>
</dbReference>
<name>A0A9P0QQQ6_9ASCO</name>
<evidence type="ECO:0000256" key="3">
    <source>
        <dbReference type="ARBA" id="ARBA00022723"/>
    </source>
</evidence>
<dbReference type="EC" id="6.3.2.12" evidence="7"/>
<dbReference type="GO" id="GO:0046872">
    <property type="term" value="F:metal ion binding"/>
    <property type="evidence" value="ECO:0007669"/>
    <property type="project" value="UniProtKB-KW"/>
</dbReference>
<comment type="catalytic activity">
    <reaction evidence="7">
        <text>7,8-dihydropteroate + L-glutamate + ATP = 7,8-dihydrofolate + ADP + phosphate + H(+)</text>
        <dbReference type="Rhea" id="RHEA:23584"/>
        <dbReference type="ChEBI" id="CHEBI:15378"/>
        <dbReference type="ChEBI" id="CHEBI:17839"/>
        <dbReference type="ChEBI" id="CHEBI:29985"/>
        <dbReference type="ChEBI" id="CHEBI:30616"/>
        <dbReference type="ChEBI" id="CHEBI:43474"/>
        <dbReference type="ChEBI" id="CHEBI:57451"/>
        <dbReference type="ChEBI" id="CHEBI:456216"/>
        <dbReference type="EC" id="6.3.2.12"/>
    </reaction>
</comment>
<reference evidence="8" key="1">
    <citation type="submission" date="2022-03" db="EMBL/GenBank/DDBJ databases">
        <authorList>
            <person name="Legras J.-L."/>
            <person name="Devillers H."/>
            <person name="Grondin C."/>
        </authorList>
    </citation>
    <scope>NUCLEOTIDE SEQUENCE</scope>
    <source>
        <strain evidence="8">CLIB 1423</strain>
    </source>
</reference>
<dbReference type="PANTHER" id="PTHR11136">
    <property type="entry name" value="FOLYLPOLYGLUTAMATE SYNTHASE-RELATED"/>
    <property type="match status" value="1"/>
</dbReference>
<dbReference type="AlphaFoldDB" id="A0A9P0QQQ6"/>
<comment type="pathway">
    <text evidence="7">Cofactor biosynthesis; tetrahydrofolylpolyglutamate biosynthesis.</text>
</comment>
<evidence type="ECO:0000256" key="7">
    <source>
        <dbReference type="PIRNR" id="PIRNR001563"/>
    </source>
</evidence>
<keyword evidence="5 7" id="KW-0067">ATP-binding</keyword>
<comment type="similarity">
    <text evidence="1 7">Belongs to the folylpolyglutamate synthase family.</text>
</comment>
<dbReference type="GO" id="GO:0005524">
    <property type="term" value="F:ATP binding"/>
    <property type="evidence" value="ECO:0007669"/>
    <property type="project" value="UniProtKB-KW"/>
</dbReference>
<keyword evidence="4 7" id="KW-0547">Nucleotide-binding</keyword>
<evidence type="ECO:0000256" key="5">
    <source>
        <dbReference type="ARBA" id="ARBA00022840"/>
    </source>
</evidence>
<accession>A0A9P0QQQ6</accession>
<dbReference type="PIRSF" id="PIRSF001563">
    <property type="entry name" value="Folylpolyglu_synth"/>
    <property type="match status" value="1"/>
</dbReference>
<keyword evidence="7" id="KW-0554">One-carbon metabolism</keyword>
<dbReference type="Gene3D" id="3.90.190.20">
    <property type="entry name" value="Mur ligase, C-terminal domain"/>
    <property type="match status" value="1"/>
</dbReference>
<dbReference type="PROSITE" id="PS01012">
    <property type="entry name" value="FOLYLPOLYGLU_SYNT_2"/>
    <property type="match status" value="1"/>
</dbReference>
<gene>
    <name evidence="8" type="ORF">CLIB1423_12S02476</name>
</gene>
<keyword evidence="6" id="KW-0460">Magnesium</keyword>
<dbReference type="InterPro" id="IPR036615">
    <property type="entry name" value="Mur_ligase_C_dom_sf"/>
</dbReference>
<sequence length="420" mass="45762">MPIDLGLTRVSTLLKRLGNPHLAYNTIHIAGTNGKGSTIAYLSSIFTKAGIKNGRFTSPHMLYYNDCISMDENIYPLSKFEEISTLVKQVNVSFELGCTEFELLTATAYKIFEVEKISLAIIEVGLGGRLDATNVLEPPTLLATGITKIAFDHENLLGNTLKEIAFEKAGIIKSRVPVVVDGSNNKEVIDVVESRANALDSPLTLVDPAVSGAVTELIEFSPLKGAYQVQNLGIALKIVDIICSHSTYQLCVTPDSIKEGIKATKWPGRLQSVDVPLSTGSTVEILLDGAHNESAAIELGKYLDSKPNRSENGLVYIIAMTKGKNIDSLLKYLLSKDDTVILTGFSTPENMPWIQSSALGDLEAIARKYTENVYHGNEGSIEKVISQAQRLSEKRGSEIVVCGSLYLCSDVLRYVDSYHK</sequence>
<proteinExistence type="inferred from homology"/>
<evidence type="ECO:0000256" key="4">
    <source>
        <dbReference type="ARBA" id="ARBA00022741"/>
    </source>
</evidence>
<evidence type="ECO:0000256" key="2">
    <source>
        <dbReference type="ARBA" id="ARBA00022598"/>
    </source>
</evidence>
<dbReference type="EMBL" id="CAKXYY010000012">
    <property type="protein sequence ID" value="CAH2353767.1"/>
    <property type="molecule type" value="Genomic_DNA"/>
</dbReference>
<dbReference type="PANTHER" id="PTHR11136:SF0">
    <property type="entry name" value="DIHYDROFOLATE SYNTHETASE-RELATED"/>
    <property type="match status" value="1"/>
</dbReference>
<keyword evidence="9" id="KW-1185">Reference proteome</keyword>
<dbReference type="SUPFAM" id="SSF53244">
    <property type="entry name" value="MurD-like peptide ligases, peptide-binding domain"/>
    <property type="match status" value="1"/>
</dbReference>
<comment type="caution">
    <text evidence="8">The sequence shown here is derived from an EMBL/GenBank/DDBJ whole genome shotgun (WGS) entry which is preliminary data.</text>
</comment>
<evidence type="ECO:0000313" key="8">
    <source>
        <dbReference type="EMBL" id="CAH2353767.1"/>
    </source>
</evidence>
<dbReference type="GO" id="GO:0005739">
    <property type="term" value="C:mitochondrion"/>
    <property type="evidence" value="ECO:0007669"/>
    <property type="project" value="TreeGrafter"/>
</dbReference>